<evidence type="ECO:0000256" key="9">
    <source>
        <dbReference type="SAM" id="Coils"/>
    </source>
</evidence>
<dbReference type="InterPro" id="IPR035965">
    <property type="entry name" value="PAS-like_dom_sf"/>
</dbReference>
<keyword evidence="5" id="KW-0808">Transferase</keyword>
<feature type="active site" evidence="7">
    <location>
        <position position="59"/>
    </location>
</feature>
<dbReference type="Pfam" id="PF00072">
    <property type="entry name" value="Response_reg"/>
    <property type="match status" value="1"/>
</dbReference>
<evidence type="ECO:0000256" key="3">
    <source>
        <dbReference type="ARBA" id="ARBA00022500"/>
    </source>
</evidence>
<feature type="domain" description="CheB-type methylesterase" evidence="13">
    <location>
        <begin position="8"/>
        <end position="203"/>
    </location>
</feature>
<dbReference type="Proteomes" id="UP000298551">
    <property type="component" value="Chromosome"/>
</dbReference>
<dbReference type="RefSeq" id="WP_136914653.1">
    <property type="nucleotide sequence ID" value="NZ_CP039371.1"/>
</dbReference>
<dbReference type="Gene3D" id="1.10.155.10">
    <property type="entry name" value="Chemotaxis receptor methyltransferase CheR, N-terminal domain"/>
    <property type="match status" value="1"/>
</dbReference>
<comment type="catalytic activity">
    <reaction evidence="2">
        <text>L-glutamyl-[protein] + S-adenosyl-L-methionine = [protein]-L-glutamate 5-O-methyl ester + S-adenosyl-L-homocysteine</text>
        <dbReference type="Rhea" id="RHEA:24452"/>
        <dbReference type="Rhea" id="RHEA-COMP:10208"/>
        <dbReference type="Rhea" id="RHEA-COMP:10311"/>
        <dbReference type="ChEBI" id="CHEBI:29973"/>
        <dbReference type="ChEBI" id="CHEBI:57856"/>
        <dbReference type="ChEBI" id="CHEBI:59789"/>
        <dbReference type="ChEBI" id="CHEBI:82795"/>
        <dbReference type="EC" id="2.1.1.80"/>
    </reaction>
</comment>
<dbReference type="PRINTS" id="PR00996">
    <property type="entry name" value="CHERMTFRASE"/>
</dbReference>
<dbReference type="Pfam" id="PF02518">
    <property type="entry name" value="HATPase_c"/>
    <property type="match status" value="1"/>
</dbReference>
<dbReference type="Pfam" id="PF01739">
    <property type="entry name" value="CheR"/>
    <property type="match status" value="1"/>
</dbReference>
<dbReference type="Gene3D" id="3.40.50.150">
    <property type="entry name" value="Vaccinia Virus protein VP39"/>
    <property type="match status" value="1"/>
</dbReference>
<dbReference type="SUPFAM" id="SSF55874">
    <property type="entry name" value="ATPase domain of HSP90 chaperone/DNA topoisomerase II/histidine kinase"/>
    <property type="match status" value="1"/>
</dbReference>
<keyword evidence="7" id="KW-0378">Hydrolase</keyword>
<keyword evidence="6" id="KW-0949">S-adenosyl-L-methionine</keyword>
<dbReference type="PROSITE" id="PS50110">
    <property type="entry name" value="RESPONSE_REGULATORY"/>
    <property type="match status" value="1"/>
</dbReference>
<keyword evidence="3 7" id="KW-0145">Chemotaxis</keyword>
<evidence type="ECO:0000256" key="4">
    <source>
        <dbReference type="ARBA" id="ARBA00022603"/>
    </source>
</evidence>
<dbReference type="GO" id="GO:0006935">
    <property type="term" value="P:chemotaxis"/>
    <property type="evidence" value="ECO:0007669"/>
    <property type="project" value="UniProtKB-UniRule"/>
</dbReference>
<dbReference type="Gene3D" id="3.30.450.20">
    <property type="entry name" value="PAS domain"/>
    <property type="match status" value="2"/>
</dbReference>
<dbReference type="CDD" id="cd00082">
    <property type="entry name" value="HisKA"/>
    <property type="match status" value="1"/>
</dbReference>
<dbReference type="Pfam" id="PF01339">
    <property type="entry name" value="CheB_methylest"/>
    <property type="match status" value="1"/>
</dbReference>
<feature type="modified residue" description="4-aspartylphosphate" evidence="8">
    <location>
        <position position="1308"/>
    </location>
</feature>
<dbReference type="Gene3D" id="3.30.565.10">
    <property type="entry name" value="Histidine kinase-like ATPase, C-terminal domain"/>
    <property type="match status" value="1"/>
</dbReference>
<dbReference type="InterPro" id="IPR000780">
    <property type="entry name" value="CheR_MeTrfase"/>
</dbReference>
<dbReference type="PROSITE" id="PS50109">
    <property type="entry name" value="HIS_KIN"/>
    <property type="match status" value="1"/>
</dbReference>
<evidence type="ECO:0000256" key="2">
    <source>
        <dbReference type="ARBA" id="ARBA00001541"/>
    </source>
</evidence>
<feature type="domain" description="Histidine kinase" evidence="10">
    <location>
        <begin position="1016"/>
        <end position="1237"/>
    </location>
</feature>
<dbReference type="Pfam" id="PF13426">
    <property type="entry name" value="PAS_9"/>
    <property type="match status" value="1"/>
</dbReference>
<sequence length="1380" mass="153505">MKSSPSQPASGPENTNLSTSHLDFPVVGIGASAGGLDAIGTFFRQMPSDCGMAFVVVLHLSPDHQSVADRIIQEATSMPVRQVSDPVPIERNHVYVISPANRLSTNDGYLRVAPANRRRGDHVAIDLFFRDLADVHKSHAFCVVLSGTGADGAVGLSRIKEQGGVTLVQSPDDAEYDGMPRAAIETGMVDMVLPVAEIPQKLLDLWRTARQVRLPDIGDDNLPPSLGNPVGHTHQSETLLEEILERLHANTGHDFQHYKRATVLRRMERRLHITGQTDLAAYLRYLEQHPEESAALLADMLIGVTNFFRDREAFESLERHVLPQLVSEPEEADGLAEVRVWSAGCSTGEEAYSLAMLVCEQLALDQREAKVQVFASDLDARAIEIARIGTYPEAILTDVPPARLRQFFVNEDQHYRVRKEIREKVLFARHNLLSDPPFSQIGLIVCRNLLIYLDREVQREILQMFHFALRPGGYLFLGSSESADAVDDLFVAVDKRNRIYRARDVRPIARRSGRQRPDAELTQQPLTKHAVAKQGRKHAYAEIHHRALALRTPPSLIVDLDGSILHMSEGVGRFLQVTGGEPSRNLINLVLPPLRLALRSTLFQARQGSQSITSRAIEIGEGQLRRQIEITVQPHKDEPTGADCLLVVFEERQADAPLPEPAGIRQTDSMVLNNLERELQRTRQQLRETIEQSEISSEELTASNQEMQVINEELRSASEELETSKEELQSINEELLTVNYELKTKVEETDKVNDYLSNLIASTDIATVFVDRNLHIRWFTPRATDLFNMLPVDTGRSLLDITHRLAYPELADDARAVIQGQAIVEREVSSSSQRWYLARLLPYRSSEKNIDGTVLTFIDISKSRAAEERVRLGEERMRLVAESTHDFAIILLDEEGLVTDWNTGATLIFGYTKEEVLGTSYALIFTDEDRNNGVPEQELRSARRHGRGQDERWHKRKDGSRFYCSGEVSLLKGSSLRGYVKIARDLTGHKRLHDEQSKQLAESQSSSHMKDEFFAVMSHELKHPLNLIQLNAEILRRLPSVKTVGAASKAVSTICEAVSSQARIIDDLLDVARIRTGKLKLKTEPVDFTEILRGIHGVVLSEQHPCPVLLDIADDAGALLIVGDSTRLEQVIWNLLNNALKFSPAGSMIRLQLVSEGVDAVLRVVDKGIGLNPESLEHIFDLFSQAAPQLASHSREGLGIGLSLVRQLVEAHGGTVLASSAGPGQGCTFTVRLPLCAPEQQRRGEHVQPEIEGRLAGIRVLLVDDSVEVLEIMQQLLEMESAEVEAYSDPRKALEAAAGGEYDVILSDIGMPMMDGHALIKALRGHHHLRHTPAIALTGYGASADQHRSRESGFDRHLNKPVGYDELVETIESLSGSVPY</sequence>
<dbReference type="InterPro" id="IPR050903">
    <property type="entry name" value="Bact_Chemotaxis_MeTrfase"/>
</dbReference>
<dbReference type="NCBIfam" id="TIGR00229">
    <property type="entry name" value="sensory_box"/>
    <property type="match status" value="1"/>
</dbReference>
<dbReference type="Gene3D" id="1.10.287.130">
    <property type="match status" value="1"/>
</dbReference>
<evidence type="ECO:0000256" key="5">
    <source>
        <dbReference type="ARBA" id="ARBA00022679"/>
    </source>
</evidence>
<dbReference type="CDD" id="cd17580">
    <property type="entry name" value="REC_2_DhkD-like"/>
    <property type="match status" value="1"/>
</dbReference>
<evidence type="ECO:0000256" key="8">
    <source>
        <dbReference type="PROSITE-ProRule" id="PRU00169"/>
    </source>
</evidence>
<dbReference type="SMART" id="SM00091">
    <property type="entry name" value="PAS"/>
    <property type="match status" value="3"/>
</dbReference>
<keyword evidence="9" id="KW-0175">Coiled coil</keyword>
<dbReference type="SUPFAM" id="SSF55785">
    <property type="entry name" value="PYP-like sensor domain (PAS domain)"/>
    <property type="match status" value="2"/>
</dbReference>
<dbReference type="SUPFAM" id="SSF47757">
    <property type="entry name" value="Chemotaxis receptor methyltransferase CheR, N-terminal domain"/>
    <property type="match status" value="1"/>
</dbReference>
<dbReference type="SUPFAM" id="SSF53335">
    <property type="entry name" value="S-adenosyl-L-methionine-dependent methyltransferases"/>
    <property type="match status" value="1"/>
</dbReference>
<dbReference type="PANTHER" id="PTHR24422">
    <property type="entry name" value="CHEMOTAXIS PROTEIN METHYLTRANSFERASE"/>
    <property type="match status" value="1"/>
</dbReference>
<dbReference type="SMART" id="SM00448">
    <property type="entry name" value="REC"/>
    <property type="match status" value="1"/>
</dbReference>
<feature type="domain" description="PAS" evidence="12">
    <location>
        <begin position="873"/>
        <end position="946"/>
    </location>
</feature>
<organism evidence="15 16">
    <name type="scientific">Pseudomonas putida</name>
    <name type="common">Arthrobacter siderocapsulatus</name>
    <dbReference type="NCBI Taxonomy" id="303"/>
    <lineage>
        <taxon>Bacteria</taxon>
        <taxon>Pseudomonadati</taxon>
        <taxon>Pseudomonadota</taxon>
        <taxon>Gammaproteobacteria</taxon>
        <taxon>Pseudomonadales</taxon>
        <taxon>Pseudomonadaceae</taxon>
        <taxon>Pseudomonas</taxon>
    </lineage>
</organism>
<dbReference type="SMART" id="SM00138">
    <property type="entry name" value="MeTrc"/>
    <property type="match status" value="1"/>
</dbReference>
<dbReference type="Gene3D" id="3.40.50.180">
    <property type="entry name" value="Methylesterase CheB, C-terminal domain"/>
    <property type="match status" value="1"/>
</dbReference>
<dbReference type="InterPro" id="IPR003594">
    <property type="entry name" value="HATPase_dom"/>
</dbReference>
<comment type="catalytic activity">
    <reaction evidence="1">
        <text>ATP + protein L-histidine = ADP + protein N-phospho-L-histidine.</text>
        <dbReference type="EC" id="2.7.13.3"/>
    </reaction>
</comment>
<dbReference type="InterPro" id="IPR000014">
    <property type="entry name" value="PAS"/>
</dbReference>
<evidence type="ECO:0000259" key="11">
    <source>
        <dbReference type="PROSITE" id="PS50110"/>
    </source>
</evidence>
<dbReference type="Pfam" id="PF03705">
    <property type="entry name" value="CheR_N"/>
    <property type="match status" value="1"/>
</dbReference>
<dbReference type="InterPro" id="IPR035909">
    <property type="entry name" value="CheB_C"/>
</dbReference>
<feature type="domain" description="CheR-type methyltransferase" evidence="14">
    <location>
        <begin position="236"/>
        <end position="482"/>
    </location>
</feature>
<evidence type="ECO:0000259" key="10">
    <source>
        <dbReference type="PROSITE" id="PS50109"/>
    </source>
</evidence>
<dbReference type="InterPro" id="IPR036804">
    <property type="entry name" value="CheR_N_sf"/>
</dbReference>
<dbReference type="SMART" id="SM00387">
    <property type="entry name" value="HATPase_c"/>
    <property type="match status" value="1"/>
</dbReference>
<dbReference type="InterPro" id="IPR011006">
    <property type="entry name" value="CheY-like_superfamily"/>
</dbReference>
<evidence type="ECO:0000256" key="1">
    <source>
        <dbReference type="ARBA" id="ARBA00000085"/>
    </source>
</evidence>
<dbReference type="InterPro" id="IPR022641">
    <property type="entry name" value="CheR_N"/>
</dbReference>
<evidence type="ECO:0000259" key="12">
    <source>
        <dbReference type="PROSITE" id="PS50112"/>
    </source>
</evidence>
<dbReference type="InterPro" id="IPR001789">
    <property type="entry name" value="Sig_transdc_resp-reg_receiver"/>
</dbReference>
<dbReference type="GO" id="GO:0032259">
    <property type="term" value="P:methylation"/>
    <property type="evidence" value="ECO:0007669"/>
    <property type="project" value="UniProtKB-KW"/>
</dbReference>
<dbReference type="OrthoDB" id="9816309at2"/>
<reference evidence="16" key="1">
    <citation type="submission" date="2019-04" db="EMBL/GenBank/DDBJ databases">
        <title>Genome sequence of Pseudomonas putida 1290, an auxin catabolizing strain.</title>
        <authorList>
            <person name="Laird T.S."/>
            <person name="Leveau J.H.J."/>
        </authorList>
    </citation>
    <scope>NUCLEOTIDE SEQUENCE [LARGE SCALE GENOMIC DNA]</scope>
    <source>
        <strain evidence="16">1290</strain>
    </source>
</reference>
<dbReference type="SUPFAM" id="SSF47384">
    <property type="entry name" value="Homodimeric domain of signal transducing histidine kinase"/>
    <property type="match status" value="1"/>
</dbReference>
<feature type="coiled-coil region" evidence="9">
    <location>
        <begin position="665"/>
        <end position="738"/>
    </location>
</feature>
<feature type="active site" evidence="7">
    <location>
        <position position="32"/>
    </location>
</feature>
<keyword evidence="8" id="KW-0597">Phosphoprotein</keyword>
<dbReference type="PANTHER" id="PTHR24422:SF27">
    <property type="entry name" value="PROTEIN-GLUTAMATE O-METHYLTRANSFERASE"/>
    <property type="match status" value="1"/>
</dbReference>
<dbReference type="InterPro" id="IPR022642">
    <property type="entry name" value="CheR_C"/>
</dbReference>
<dbReference type="GO" id="GO:0008984">
    <property type="term" value="F:protein-glutamate methylesterase activity"/>
    <property type="evidence" value="ECO:0007669"/>
    <property type="project" value="InterPro"/>
</dbReference>
<dbReference type="Pfam" id="PF00512">
    <property type="entry name" value="HisKA"/>
    <property type="match status" value="1"/>
</dbReference>
<evidence type="ECO:0000259" key="13">
    <source>
        <dbReference type="PROSITE" id="PS50122"/>
    </source>
</evidence>
<feature type="active site" evidence="7">
    <location>
        <position position="151"/>
    </location>
</feature>
<dbReference type="CDD" id="cd02440">
    <property type="entry name" value="AdoMet_MTases"/>
    <property type="match status" value="1"/>
</dbReference>
<dbReference type="InterPro" id="IPR000673">
    <property type="entry name" value="Sig_transdc_resp-reg_Me-estase"/>
</dbReference>
<protein>
    <submittedName>
        <fullName evidence="15">Response regulator</fullName>
    </submittedName>
</protein>
<dbReference type="InterPro" id="IPR036097">
    <property type="entry name" value="HisK_dim/P_sf"/>
</dbReference>
<dbReference type="InterPro" id="IPR036890">
    <property type="entry name" value="HATPase_C_sf"/>
</dbReference>
<dbReference type="CDD" id="cd16434">
    <property type="entry name" value="CheB-CheR_fusion"/>
    <property type="match status" value="1"/>
</dbReference>
<dbReference type="SMART" id="SM00388">
    <property type="entry name" value="HisKA"/>
    <property type="match status" value="1"/>
</dbReference>
<evidence type="ECO:0000313" key="16">
    <source>
        <dbReference type="Proteomes" id="UP000298551"/>
    </source>
</evidence>
<dbReference type="CDD" id="cd00130">
    <property type="entry name" value="PAS"/>
    <property type="match status" value="3"/>
</dbReference>
<evidence type="ECO:0000256" key="6">
    <source>
        <dbReference type="ARBA" id="ARBA00022691"/>
    </source>
</evidence>
<evidence type="ECO:0000313" key="15">
    <source>
        <dbReference type="EMBL" id="QCI12496.1"/>
    </source>
</evidence>
<gene>
    <name evidence="15" type="ORF">E6B08_14475</name>
</gene>
<dbReference type="InterPro" id="IPR005467">
    <property type="entry name" value="His_kinase_dom"/>
</dbReference>
<dbReference type="PROSITE" id="PS50112">
    <property type="entry name" value="PAS"/>
    <property type="match status" value="1"/>
</dbReference>
<dbReference type="PROSITE" id="PS50122">
    <property type="entry name" value="CHEB"/>
    <property type="match status" value="1"/>
</dbReference>
<dbReference type="GO" id="GO:0000155">
    <property type="term" value="F:phosphorelay sensor kinase activity"/>
    <property type="evidence" value="ECO:0007669"/>
    <property type="project" value="InterPro"/>
</dbReference>
<dbReference type="SUPFAM" id="SSF52738">
    <property type="entry name" value="Methylesterase CheB, C-terminal domain"/>
    <property type="match status" value="1"/>
</dbReference>
<dbReference type="Gene3D" id="3.40.50.2300">
    <property type="match status" value="1"/>
</dbReference>
<feature type="domain" description="Response regulatory" evidence="11">
    <location>
        <begin position="1259"/>
        <end position="1375"/>
    </location>
</feature>
<name>A0A4D6X7T1_PSEPU</name>
<dbReference type="InterPro" id="IPR003661">
    <property type="entry name" value="HisK_dim/P_dom"/>
</dbReference>
<evidence type="ECO:0000259" key="14">
    <source>
        <dbReference type="PROSITE" id="PS50123"/>
    </source>
</evidence>
<accession>A0A4D6X7T1</accession>
<keyword evidence="4" id="KW-0489">Methyltransferase</keyword>
<dbReference type="Pfam" id="PF13596">
    <property type="entry name" value="PAS_10"/>
    <property type="match status" value="1"/>
</dbReference>
<dbReference type="GO" id="GO:0008983">
    <property type="term" value="F:protein-glutamate O-methyltransferase activity"/>
    <property type="evidence" value="ECO:0007669"/>
    <property type="project" value="UniProtKB-EC"/>
</dbReference>
<evidence type="ECO:0000256" key="7">
    <source>
        <dbReference type="PROSITE-ProRule" id="PRU00050"/>
    </source>
</evidence>
<dbReference type="GO" id="GO:0005737">
    <property type="term" value="C:cytoplasm"/>
    <property type="evidence" value="ECO:0007669"/>
    <property type="project" value="InterPro"/>
</dbReference>
<dbReference type="SUPFAM" id="SSF52172">
    <property type="entry name" value="CheY-like"/>
    <property type="match status" value="1"/>
</dbReference>
<dbReference type="PROSITE" id="PS50123">
    <property type="entry name" value="CHER"/>
    <property type="match status" value="1"/>
</dbReference>
<dbReference type="GO" id="GO:0000156">
    <property type="term" value="F:phosphorelay response regulator activity"/>
    <property type="evidence" value="ECO:0007669"/>
    <property type="project" value="InterPro"/>
</dbReference>
<dbReference type="InterPro" id="IPR029063">
    <property type="entry name" value="SAM-dependent_MTases_sf"/>
</dbReference>
<dbReference type="EMBL" id="CP039371">
    <property type="protein sequence ID" value="QCI12496.1"/>
    <property type="molecule type" value="Genomic_DNA"/>
</dbReference>
<proteinExistence type="predicted"/>